<feature type="domain" description="Putative restriction endonuclease" evidence="1">
    <location>
        <begin position="12"/>
        <end position="149"/>
    </location>
</feature>
<dbReference type="Proteomes" id="UP000289200">
    <property type="component" value="Unassembled WGS sequence"/>
</dbReference>
<evidence type="ECO:0000313" key="3">
    <source>
        <dbReference type="Proteomes" id="UP000289200"/>
    </source>
</evidence>
<gene>
    <name evidence="2" type="ORF">RHODGE_RHODGE_01622</name>
</gene>
<dbReference type="EMBL" id="UWOC01000129">
    <property type="protein sequence ID" value="VCU08451.1"/>
    <property type="molecule type" value="Genomic_DNA"/>
</dbReference>
<keyword evidence="3" id="KW-1185">Reference proteome</keyword>
<comment type="caution">
    <text evidence="2">The sequence shown here is derived from an EMBL/GenBank/DDBJ whole genome shotgun (WGS) entry which is preliminary data.</text>
</comment>
<dbReference type="InterPro" id="IPR012296">
    <property type="entry name" value="Nuclease_put_TT1808"/>
</dbReference>
<dbReference type="PANTHER" id="PTHR36558:SF1">
    <property type="entry name" value="RESTRICTION ENDONUCLEASE DOMAIN-CONTAINING PROTEIN-RELATED"/>
    <property type="match status" value="1"/>
</dbReference>
<evidence type="ECO:0000313" key="2">
    <source>
        <dbReference type="EMBL" id="VCU08451.1"/>
    </source>
</evidence>
<dbReference type="InterPro" id="IPR011335">
    <property type="entry name" value="Restrct_endonuc-II-like"/>
</dbReference>
<dbReference type="CDD" id="cd06260">
    <property type="entry name" value="DUF820-like"/>
    <property type="match status" value="1"/>
</dbReference>
<evidence type="ECO:0000259" key="1">
    <source>
        <dbReference type="Pfam" id="PF05685"/>
    </source>
</evidence>
<dbReference type="Gene3D" id="3.90.1570.10">
    <property type="entry name" value="tt1808, chain A"/>
    <property type="match status" value="1"/>
</dbReference>
<name>A0A3S5CYA4_9BRAD</name>
<dbReference type="AlphaFoldDB" id="A0A3S5CYA4"/>
<dbReference type="PANTHER" id="PTHR36558">
    <property type="entry name" value="GLR1098 PROTEIN"/>
    <property type="match status" value="1"/>
</dbReference>
<dbReference type="SUPFAM" id="SSF52980">
    <property type="entry name" value="Restriction endonuclease-like"/>
    <property type="match status" value="1"/>
</dbReference>
<dbReference type="Pfam" id="PF05685">
    <property type="entry name" value="Uma2"/>
    <property type="match status" value="1"/>
</dbReference>
<protein>
    <recommendedName>
        <fullName evidence="1">Putative restriction endonuclease domain-containing protein</fullName>
    </recommendedName>
</protein>
<dbReference type="InterPro" id="IPR008538">
    <property type="entry name" value="Uma2"/>
</dbReference>
<proteinExistence type="predicted"/>
<reference evidence="3" key="1">
    <citation type="submission" date="2018-10" db="EMBL/GenBank/DDBJ databases">
        <authorList>
            <person name="Peiro R."/>
            <person name="Begona"/>
            <person name="Cbmso G."/>
            <person name="Lopez M."/>
            <person name="Gonzalez S."/>
            <person name="Sacristan E."/>
            <person name="Castillo E."/>
        </authorList>
    </citation>
    <scope>NUCLEOTIDE SEQUENCE [LARGE SCALE GENOMIC DNA]</scope>
</reference>
<sequence length="195" mass="21057">MNVPQLRMDKATFLDWAGAREERYELVGGRVVMMIRPLVGHARIVRNLIRALDSRIDHQSLEVLADVATDTGPYTIRAPDVLVVPLGTDSKSKMTSTPVLIAEVLSESSGTIDLGDKVAEYLRLPSLLAYLVVAQDEPKAWLWVRAGESFAAGPQVIEGLEAVAPVGPLGFDLPMAEIFAGVHDGGRRDEAPSAS</sequence>
<accession>A0A3S5CYA4</accession>
<organism evidence="2 3">
    <name type="scientific">Rhodoplanes serenus</name>
    <dbReference type="NCBI Taxonomy" id="200615"/>
    <lineage>
        <taxon>Bacteria</taxon>
        <taxon>Pseudomonadati</taxon>
        <taxon>Pseudomonadota</taxon>
        <taxon>Alphaproteobacteria</taxon>
        <taxon>Hyphomicrobiales</taxon>
        <taxon>Nitrobacteraceae</taxon>
        <taxon>Rhodoplanes</taxon>
    </lineage>
</organism>